<dbReference type="OrthoDB" id="2691759at2"/>
<comment type="caution">
    <text evidence="1">The sequence shown here is derived from an EMBL/GenBank/DDBJ whole genome shotgun (WGS) entry which is preliminary data.</text>
</comment>
<dbReference type="EMBL" id="AVBG01000011">
    <property type="protein sequence ID" value="KGP90608.1"/>
    <property type="molecule type" value="Genomic_DNA"/>
</dbReference>
<accession>A0A0A2UV14</accession>
<evidence type="ECO:0000313" key="2">
    <source>
        <dbReference type="Proteomes" id="UP000030153"/>
    </source>
</evidence>
<sequence length="90" mass="10773">MLYRHSYYCVTRSIHNGQQLYQEEECYLILSEDKITTDRNVFDLKHVFDMSYKDTVGLYGFLYLHTNKGVFSYNVKHAPDELIQIFHSLK</sequence>
<dbReference type="STRING" id="1385513.N780_04265"/>
<evidence type="ECO:0000313" key="1">
    <source>
        <dbReference type="EMBL" id="KGP90608.1"/>
    </source>
</evidence>
<organism evidence="1 2">
    <name type="scientific">Pontibacillus chungwhensis BH030062</name>
    <dbReference type="NCBI Taxonomy" id="1385513"/>
    <lineage>
        <taxon>Bacteria</taxon>
        <taxon>Bacillati</taxon>
        <taxon>Bacillota</taxon>
        <taxon>Bacilli</taxon>
        <taxon>Bacillales</taxon>
        <taxon>Bacillaceae</taxon>
        <taxon>Pontibacillus</taxon>
    </lineage>
</organism>
<reference evidence="1 2" key="1">
    <citation type="submission" date="2013-08" db="EMBL/GenBank/DDBJ databases">
        <title>Genome of Pontibacillus chungwhensis.</title>
        <authorList>
            <person name="Wang Q."/>
            <person name="Wang G."/>
        </authorList>
    </citation>
    <scope>NUCLEOTIDE SEQUENCE [LARGE SCALE GENOMIC DNA]</scope>
    <source>
        <strain evidence="1 2">BH030062</strain>
    </source>
</reference>
<dbReference type="eggNOG" id="ENOG5033AWK">
    <property type="taxonomic scope" value="Bacteria"/>
</dbReference>
<gene>
    <name evidence="1" type="ORF">N780_04265</name>
</gene>
<dbReference type="Proteomes" id="UP000030153">
    <property type="component" value="Unassembled WGS sequence"/>
</dbReference>
<proteinExistence type="predicted"/>
<keyword evidence="2" id="KW-1185">Reference proteome</keyword>
<evidence type="ECO:0008006" key="3">
    <source>
        <dbReference type="Google" id="ProtNLM"/>
    </source>
</evidence>
<protein>
    <recommendedName>
        <fullName evidence="3">YokE-like PH domain-containing protein</fullName>
    </recommendedName>
</protein>
<dbReference type="AlphaFoldDB" id="A0A0A2UV14"/>
<name>A0A0A2UV14_9BACI</name>